<feature type="region of interest" description="Disordered" evidence="1">
    <location>
        <begin position="119"/>
        <end position="275"/>
    </location>
</feature>
<feature type="compositionally biased region" description="Basic and acidic residues" evidence="1">
    <location>
        <begin position="224"/>
        <end position="252"/>
    </location>
</feature>
<feature type="compositionally biased region" description="Polar residues" evidence="1">
    <location>
        <begin position="256"/>
        <end position="268"/>
    </location>
</feature>
<evidence type="ECO:0000256" key="1">
    <source>
        <dbReference type="SAM" id="MobiDB-lite"/>
    </source>
</evidence>
<dbReference type="EMBL" id="MU032344">
    <property type="protein sequence ID" value="KAF3769956.1"/>
    <property type="molecule type" value="Genomic_DNA"/>
</dbReference>
<evidence type="ECO:0000313" key="2">
    <source>
        <dbReference type="EMBL" id="KAF3769956.1"/>
    </source>
</evidence>
<feature type="compositionally biased region" description="Basic and acidic residues" evidence="1">
    <location>
        <begin position="150"/>
        <end position="160"/>
    </location>
</feature>
<proteinExistence type="predicted"/>
<sequence length="275" mass="29725">MASGTPSGASQRLLTMKFMQRAAAASSPTSPSTTTSDDGHSSKRRKTAGRSSMGEPETSSYVIDQKAARAALDEEERKRQVAIAKVAEQLGDGHWVLDAAKLPRSDRQAVAPLKTVQVGFSQIDRRGGLEDDSDNTDTSTADGPSFRAYGPEKKVQRDKASSYAQRTGVPKYADLFPLSPLPQSNSDSDSDSDSDDSDSSDSSDEDSSEEVTQEQPGRASYGAQKRDELRSKQNAERERARKLSSQRREKVVKLNKLTSISGAGSYSSKGKPGRR</sequence>
<feature type="compositionally biased region" description="Acidic residues" evidence="1">
    <location>
        <begin position="188"/>
        <end position="212"/>
    </location>
</feature>
<dbReference type="Proteomes" id="UP000803844">
    <property type="component" value="Unassembled WGS sequence"/>
</dbReference>
<feature type="compositionally biased region" description="Low complexity" evidence="1">
    <location>
        <begin position="22"/>
        <end position="36"/>
    </location>
</feature>
<comment type="caution">
    <text evidence="2">The sequence shown here is derived from an EMBL/GenBank/DDBJ whole genome shotgun (WGS) entry which is preliminary data.</text>
</comment>
<dbReference type="RefSeq" id="XP_040780917.1">
    <property type="nucleotide sequence ID" value="XM_040921067.1"/>
</dbReference>
<evidence type="ECO:0000313" key="3">
    <source>
        <dbReference type="Proteomes" id="UP000803844"/>
    </source>
</evidence>
<keyword evidence="3" id="KW-1185">Reference proteome</keyword>
<dbReference type="AlphaFoldDB" id="A0A9P5CTZ4"/>
<protein>
    <submittedName>
        <fullName evidence="2">Uncharacterized protein</fullName>
    </submittedName>
</protein>
<name>A0A9P5CTZ4_CRYP1</name>
<accession>A0A9P5CTZ4</accession>
<reference evidence="2" key="1">
    <citation type="journal article" date="2020" name="Phytopathology">
        <title>Genome sequence of the chestnut blight fungus Cryphonectria parasitica EP155: A fundamental resource for an archetypical invasive plant pathogen.</title>
        <authorList>
            <person name="Crouch J.A."/>
            <person name="Dawe A."/>
            <person name="Aerts A."/>
            <person name="Barry K."/>
            <person name="Churchill A.C.L."/>
            <person name="Grimwood J."/>
            <person name="Hillman B."/>
            <person name="Milgroom M.G."/>
            <person name="Pangilinan J."/>
            <person name="Smith M."/>
            <person name="Salamov A."/>
            <person name="Schmutz J."/>
            <person name="Yadav J."/>
            <person name="Grigoriev I.V."/>
            <person name="Nuss D."/>
        </authorList>
    </citation>
    <scope>NUCLEOTIDE SEQUENCE</scope>
    <source>
        <strain evidence="2">EP155</strain>
    </source>
</reference>
<dbReference type="OrthoDB" id="427960at2759"/>
<feature type="compositionally biased region" description="Polar residues" evidence="1">
    <location>
        <begin position="1"/>
        <end position="13"/>
    </location>
</feature>
<organism evidence="2 3">
    <name type="scientific">Cryphonectria parasitica (strain ATCC 38755 / EP155)</name>
    <dbReference type="NCBI Taxonomy" id="660469"/>
    <lineage>
        <taxon>Eukaryota</taxon>
        <taxon>Fungi</taxon>
        <taxon>Dikarya</taxon>
        <taxon>Ascomycota</taxon>
        <taxon>Pezizomycotina</taxon>
        <taxon>Sordariomycetes</taxon>
        <taxon>Sordariomycetidae</taxon>
        <taxon>Diaporthales</taxon>
        <taxon>Cryphonectriaceae</taxon>
        <taxon>Cryphonectria-Endothia species complex</taxon>
        <taxon>Cryphonectria</taxon>
    </lineage>
</organism>
<gene>
    <name evidence="2" type="ORF">M406DRAFT_335723</name>
</gene>
<dbReference type="GeneID" id="63838196"/>
<feature type="region of interest" description="Disordered" evidence="1">
    <location>
        <begin position="1"/>
        <end position="68"/>
    </location>
</feature>